<gene>
    <name evidence="1" type="ORF">G3R41_21535</name>
</gene>
<name>A0A6P0HC67_9ACTN</name>
<dbReference type="AlphaFoldDB" id="A0A6P0HC67"/>
<dbReference type="Proteomes" id="UP000471152">
    <property type="component" value="Unassembled WGS sequence"/>
</dbReference>
<proteinExistence type="predicted"/>
<dbReference type="RefSeq" id="WP_163613346.1">
    <property type="nucleotide sequence ID" value="NZ_JAAGWB010000071.1"/>
</dbReference>
<dbReference type="EMBL" id="JAAGWB010000071">
    <property type="protein sequence ID" value="NEN53488.1"/>
    <property type="molecule type" value="Genomic_DNA"/>
</dbReference>
<organism evidence="1 2">
    <name type="scientific">Modestobacter muralis</name>
    <dbReference type="NCBI Taxonomy" id="1608614"/>
    <lineage>
        <taxon>Bacteria</taxon>
        <taxon>Bacillati</taxon>
        <taxon>Actinomycetota</taxon>
        <taxon>Actinomycetes</taxon>
        <taxon>Geodermatophilales</taxon>
        <taxon>Geodermatophilaceae</taxon>
        <taxon>Modestobacter</taxon>
    </lineage>
</organism>
<protein>
    <submittedName>
        <fullName evidence="1">Uncharacterized protein</fullName>
    </submittedName>
</protein>
<evidence type="ECO:0000313" key="2">
    <source>
        <dbReference type="Proteomes" id="UP000471152"/>
    </source>
</evidence>
<sequence>MTSAVDPTRFCDLARNEEPTCTTAAVVAIKDPTGAQSWGCETHAGRALEAIAGARISRFHDASAAQRLLALPWNHGGGAGLGR</sequence>
<reference evidence="1 2" key="1">
    <citation type="submission" date="2020-02" db="EMBL/GenBank/DDBJ databases">
        <title>The WGS of Modestobacter muralis DSM 100205.</title>
        <authorList>
            <person name="Jiang Z."/>
        </authorList>
    </citation>
    <scope>NUCLEOTIDE SEQUENCE [LARGE SCALE GENOMIC DNA]</scope>
    <source>
        <strain evidence="1 2">DSM 100205</strain>
    </source>
</reference>
<evidence type="ECO:0000313" key="1">
    <source>
        <dbReference type="EMBL" id="NEN53488.1"/>
    </source>
</evidence>
<comment type="caution">
    <text evidence="1">The sequence shown here is derived from an EMBL/GenBank/DDBJ whole genome shotgun (WGS) entry which is preliminary data.</text>
</comment>
<accession>A0A6P0HC67</accession>